<comment type="caution">
    <text evidence="2">The sequence shown here is derived from an EMBL/GenBank/DDBJ whole genome shotgun (WGS) entry which is preliminary data.</text>
</comment>
<feature type="region of interest" description="Disordered" evidence="1">
    <location>
        <begin position="1"/>
        <end position="59"/>
    </location>
</feature>
<sequence length="72" mass="8023">MCVETEEEIKRRATSRKTPANSTDLRCVDDAADLSLPPGNRHKTSTCAEKHDRLSGKKLRNPRFHVGDACSN</sequence>
<evidence type="ECO:0000313" key="2">
    <source>
        <dbReference type="EMBL" id="KAF4640107.1"/>
    </source>
</evidence>
<dbReference type="Proteomes" id="UP000557509">
    <property type="component" value="Unassembled WGS sequence"/>
</dbReference>
<name>A0A7J6JZ49_TOXGO</name>
<keyword evidence="3" id="KW-1185">Reference proteome</keyword>
<dbReference type="EMBL" id="JAAUHK010000195">
    <property type="protein sequence ID" value="KAF4640107.1"/>
    <property type="molecule type" value="Genomic_DNA"/>
</dbReference>
<proteinExistence type="predicted"/>
<organism evidence="2 3">
    <name type="scientific">Toxoplasma gondii</name>
    <dbReference type="NCBI Taxonomy" id="5811"/>
    <lineage>
        <taxon>Eukaryota</taxon>
        <taxon>Sar</taxon>
        <taxon>Alveolata</taxon>
        <taxon>Apicomplexa</taxon>
        <taxon>Conoidasida</taxon>
        <taxon>Coccidia</taxon>
        <taxon>Eucoccidiorida</taxon>
        <taxon>Eimeriorina</taxon>
        <taxon>Sarcocystidae</taxon>
        <taxon>Toxoplasma</taxon>
    </lineage>
</organism>
<accession>A0A7J6JZ49</accession>
<reference evidence="2 3" key="1">
    <citation type="submission" date="2020-03" db="EMBL/GenBank/DDBJ databases">
        <title>Genome sequence of Toxoplasma gondii RH-88 strain.</title>
        <authorList>
            <person name="Lorenzi H.A."/>
            <person name="Venepally P."/>
            <person name="Rozenberg A."/>
            <person name="Sibley D."/>
        </authorList>
    </citation>
    <scope>NUCLEOTIDE SEQUENCE [LARGE SCALE GENOMIC DNA]</scope>
    <source>
        <strain evidence="2 3">RH-88</strain>
    </source>
</reference>
<dbReference type="AlphaFoldDB" id="A0A7J6JZ49"/>
<evidence type="ECO:0000313" key="3">
    <source>
        <dbReference type="Proteomes" id="UP000557509"/>
    </source>
</evidence>
<evidence type="ECO:0000256" key="1">
    <source>
        <dbReference type="SAM" id="MobiDB-lite"/>
    </source>
</evidence>
<protein>
    <submittedName>
        <fullName evidence="2">Uncharacterized protein</fullName>
    </submittedName>
</protein>
<gene>
    <name evidence="2" type="ORF">TGRH88_040320</name>
</gene>